<sequence length="89" mass="10260">MIRIHAIIHGRVQAVGFRYFAYHLAKQYELTGWVKNLYDGTVEMEIQGDSKTIETFLTALRKGNGFSSISAIDVDQIQLLERERKFVIL</sequence>
<evidence type="ECO:0000256" key="4">
    <source>
        <dbReference type="ARBA" id="ARBA00047645"/>
    </source>
</evidence>
<feature type="domain" description="Acylphosphatase-like" evidence="7">
    <location>
        <begin position="3"/>
        <end position="89"/>
    </location>
</feature>
<feature type="active site" evidence="5">
    <location>
        <position position="18"/>
    </location>
</feature>
<organism evidence="8 9">
    <name type="scientific">Fusibacter ferrireducens</name>
    <dbReference type="NCBI Taxonomy" id="2785058"/>
    <lineage>
        <taxon>Bacteria</taxon>
        <taxon>Bacillati</taxon>
        <taxon>Bacillota</taxon>
        <taxon>Clostridia</taxon>
        <taxon>Eubacteriales</taxon>
        <taxon>Eubacteriales Family XII. Incertae Sedis</taxon>
        <taxon>Fusibacter</taxon>
    </lineage>
</organism>
<evidence type="ECO:0000256" key="5">
    <source>
        <dbReference type="PROSITE-ProRule" id="PRU00520"/>
    </source>
</evidence>
<dbReference type="InterPro" id="IPR017968">
    <property type="entry name" value="Acylphosphatase_CS"/>
</dbReference>
<evidence type="ECO:0000313" key="9">
    <source>
        <dbReference type="Proteomes" id="UP000614200"/>
    </source>
</evidence>
<dbReference type="EC" id="3.6.1.7" evidence="2 5"/>
<comment type="caution">
    <text evidence="8">The sequence shown here is derived from an EMBL/GenBank/DDBJ whole genome shotgun (WGS) entry which is preliminary data.</text>
</comment>
<protein>
    <recommendedName>
        <fullName evidence="3 5">acylphosphatase</fullName>
        <ecNumber evidence="2 5">3.6.1.7</ecNumber>
    </recommendedName>
</protein>
<dbReference type="EMBL" id="JADKNH010000001">
    <property type="protein sequence ID" value="MBF4691892.1"/>
    <property type="molecule type" value="Genomic_DNA"/>
</dbReference>
<dbReference type="InterPro" id="IPR036046">
    <property type="entry name" value="Acylphosphatase-like_dom_sf"/>
</dbReference>
<comment type="similarity">
    <text evidence="1 6">Belongs to the acylphosphatase family.</text>
</comment>
<evidence type="ECO:0000256" key="6">
    <source>
        <dbReference type="RuleBase" id="RU004168"/>
    </source>
</evidence>
<evidence type="ECO:0000259" key="7">
    <source>
        <dbReference type="PROSITE" id="PS51160"/>
    </source>
</evidence>
<dbReference type="PRINTS" id="PR00112">
    <property type="entry name" value="ACYLPHPHTASE"/>
</dbReference>
<dbReference type="SUPFAM" id="SSF54975">
    <property type="entry name" value="Acylphosphatase/BLUF domain-like"/>
    <property type="match status" value="1"/>
</dbReference>
<dbReference type="Gene3D" id="3.30.70.100">
    <property type="match status" value="1"/>
</dbReference>
<gene>
    <name evidence="8" type="ORF">ISU02_02125</name>
</gene>
<dbReference type="Pfam" id="PF00708">
    <property type="entry name" value="Acylphosphatase"/>
    <property type="match status" value="1"/>
</dbReference>
<dbReference type="PROSITE" id="PS00151">
    <property type="entry name" value="ACYLPHOSPHATASE_2"/>
    <property type="match status" value="1"/>
</dbReference>
<evidence type="ECO:0000256" key="2">
    <source>
        <dbReference type="ARBA" id="ARBA00012150"/>
    </source>
</evidence>
<dbReference type="RefSeq" id="WP_194700122.1">
    <property type="nucleotide sequence ID" value="NZ_JADKNH010000001.1"/>
</dbReference>
<dbReference type="InterPro" id="IPR020456">
    <property type="entry name" value="Acylphosphatase"/>
</dbReference>
<name>A0ABR9ZN56_9FIRM</name>
<dbReference type="Proteomes" id="UP000614200">
    <property type="component" value="Unassembled WGS sequence"/>
</dbReference>
<dbReference type="PROSITE" id="PS51160">
    <property type="entry name" value="ACYLPHOSPHATASE_3"/>
    <property type="match status" value="1"/>
</dbReference>
<accession>A0ABR9ZN56</accession>
<comment type="catalytic activity">
    <reaction evidence="4 5">
        <text>an acyl phosphate + H2O = a carboxylate + phosphate + H(+)</text>
        <dbReference type="Rhea" id="RHEA:14965"/>
        <dbReference type="ChEBI" id="CHEBI:15377"/>
        <dbReference type="ChEBI" id="CHEBI:15378"/>
        <dbReference type="ChEBI" id="CHEBI:29067"/>
        <dbReference type="ChEBI" id="CHEBI:43474"/>
        <dbReference type="ChEBI" id="CHEBI:59918"/>
        <dbReference type="EC" id="3.6.1.7"/>
    </reaction>
</comment>
<proteinExistence type="inferred from homology"/>
<keyword evidence="9" id="KW-1185">Reference proteome</keyword>
<dbReference type="InterPro" id="IPR001792">
    <property type="entry name" value="Acylphosphatase-like_dom"/>
</dbReference>
<feature type="active site" evidence="5">
    <location>
        <position position="36"/>
    </location>
</feature>
<dbReference type="PANTHER" id="PTHR47268">
    <property type="entry name" value="ACYLPHOSPHATASE"/>
    <property type="match status" value="1"/>
</dbReference>
<keyword evidence="5" id="KW-0378">Hydrolase</keyword>
<dbReference type="PANTHER" id="PTHR47268:SF4">
    <property type="entry name" value="ACYLPHOSPHATASE"/>
    <property type="match status" value="1"/>
</dbReference>
<evidence type="ECO:0000313" key="8">
    <source>
        <dbReference type="EMBL" id="MBF4691892.1"/>
    </source>
</evidence>
<evidence type="ECO:0000256" key="1">
    <source>
        <dbReference type="ARBA" id="ARBA00005614"/>
    </source>
</evidence>
<evidence type="ECO:0000256" key="3">
    <source>
        <dbReference type="ARBA" id="ARBA00015991"/>
    </source>
</evidence>
<reference evidence="8 9" key="1">
    <citation type="submission" date="2020-11" db="EMBL/GenBank/DDBJ databases">
        <title>Fusibacter basophilias sp. nov.</title>
        <authorList>
            <person name="Qiu D."/>
        </authorList>
    </citation>
    <scope>NUCLEOTIDE SEQUENCE [LARGE SCALE GENOMIC DNA]</scope>
    <source>
        <strain evidence="8 9">Q10-2</strain>
    </source>
</reference>